<feature type="transmembrane region" description="Helical" evidence="1">
    <location>
        <begin position="21"/>
        <end position="42"/>
    </location>
</feature>
<evidence type="ECO:0000256" key="1">
    <source>
        <dbReference type="SAM" id="Phobius"/>
    </source>
</evidence>
<protein>
    <submittedName>
        <fullName evidence="3">DUF6090 family protein</fullName>
    </submittedName>
</protein>
<dbReference type="RefSeq" id="WP_338732888.1">
    <property type="nucleotide sequence ID" value="NZ_CP136924.1"/>
</dbReference>
<organism evidence="3">
    <name type="scientific">Mangrovimonas cancribranchiae</name>
    <dbReference type="NCBI Taxonomy" id="3080055"/>
    <lineage>
        <taxon>Bacteria</taxon>
        <taxon>Pseudomonadati</taxon>
        <taxon>Bacteroidota</taxon>
        <taxon>Flavobacteriia</taxon>
        <taxon>Flavobacteriales</taxon>
        <taxon>Flavobacteriaceae</taxon>
        <taxon>Mangrovimonas</taxon>
    </lineage>
</organism>
<dbReference type="KEGG" id="mcaa:R3L15_01790"/>
<dbReference type="EMBL" id="CP136924">
    <property type="protein sequence ID" value="WXA03967.1"/>
    <property type="molecule type" value="Genomic_DNA"/>
</dbReference>
<keyword evidence="4" id="KW-1185">Reference proteome</keyword>
<keyword evidence="1" id="KW-1133">Transmembrane helix</keyword>
<sequence>MLTFFRRLRQQLLKENRFSKYLLYAIGEIILVVIGILIALQINNWNENRKLENSKQKLMLALKNELVNNKNELDSYLLEIHESNSKFNKVLLYSVGDYAIPSDSLKYYLSEMIYGRTLSLLNSVQEEAINSGKFEMLSDSLKQNLSKLKDYTNSRKRINDRSTDMLNVDDDNKIVNLMARLYLLPEIPEKFLIHPLIPTHPEFLSNNMELSALVKDPNTYLTLNKIYLMYVADEVWVKYGLVRLTDKTIALIDKELNTND</sequence>
<keyword evidence="1" id="KW-0472">Membrane</keyword>
<keyword evidence="1" id="KW-0812">Transmembrane</keyword>
<dbReference type="Proteomes" id="UP001368318">
    <property type="component" value="Chromosome"/>
</dbReference>
<evidence type="ECO:0000313" key="4">
    <source>
        <dbReference type="Proteomes" id="UP001368318"/>
    </source>
</evidence>
<evidence type="ECO:0000313" key="2">
    <source>
        <dbReference type="EMBL" id="WXA03967.1"/>
    </source>
</evidence>
<dbReference type="AlphaFoldDB" id="A0AAU6P7M5"/>
<dbReference type="InterPro" id="IPR045749">
    <property type="entry name" value="DUF6090"/>
</dbReference>
<proteinExistence type="predicted"/>
<reference evidence="3 4" key="1">
    <citation type="submission" date="2023-10" db="EMBL/GenBank/DDBJ databases">
        <title>Culture-based analysis of two novel bacteria associated with mangrove crab gills.</title>
        <authorList>
            <person name="Yang X."/>
            <person name="Garuglieri E."/>
            <person name="Van Goethem M.W."/>
            <person name="Fusi M."/>
            <person name="Marasco R."/>
            <person name="Daffonchio D.G."/>
        </authorList>
    </citation>
    <scope>NUCLEOTIDE SEQUENCE</scope>
    <source>
        <strain evidence="3">UG2-1</strain>
        <strain evidence="2">UG2-2</strain>
        <strain evidence="4">UG2_2</strain>
    </source>
</reference>
<dbReference type="EMBL" id="CP136925">
    <property type="protein sequence ID" value="WXA13612.1"/>
    <property type="molecule type" value="Genomic_DNA"/>
</dbReference>
<name>A0AAU6P7M5_9FLAO</name>
<dbReference type="Pfam" id="PF19578">
    <property type="entry name" value="DUF6090"/>
    <property type="match status" value="1"/>
</dbReference>
<accession>A0AAU6P7M5</accession>
<evidence type="ECO:0000313" key="3">
    <source>
        <dbReference type="EMBL" id="WXA13612.1"/>
    </source>
</evidence>
<gene>
    <name evidence="3" type="ORF">R3L15_01790</name>
    <name evidence="2" type="ORF">R3L16_05605</name>
</gene>